<comment type="caution">
    <text evidence="3">The sequence shown here is derived from an EMBL/GenBank/DDBJ whole genome shotgun (WGS) entry which is preliminary data.</text>
</comment>
<accession>A0ABU0VR74</accession>
<dbReference type="PANTHER" id="PTHR35861">
    <property type="match status" value="1"/>
</dbReference>
<protein>
    <submittedName>
        <fullName evidence="3">Phage tail sheath C-terminal domain-containing protein</fullName>
    </submittedName>
</protein>
<organism evidence="3 4">
    <name type="scientific">Serratia ureilytica</name>
    <dbReference type="NCBI Taxonomy" id="300181"/>
    <lineage>
        <taxon>Bacteria</taxon>
        <taxon>Pseudomonadati</taxon>
        <taxon>Pseudomonadota</taxon>
        <taxon>Gammaproteobacteria</taxon>
        <taxon>Enterobacterales</taxon>
        <taxon>Yersiniaceae</taxon>
        <taxon>Serratia</taxon>
    </lineage>
</organism>
<gene>
    <name evidence="3" type="ORF">Q6237_22995</name>
</gene>
<dbReference type="PANTHER" id="PTHR35861:SF1">
    <property type="entry name" value="PHAGE TAIL SHEATH PROTEIN"/>
    <property type="match status" value="1"/>
</dbReference>
<reference evidence="3" key="1">
    <citation type="submission" date="2023-07" db="EMBL/GenBank/DDBJ databases">
        <title>In vitro acaricidal activity of Serratia ureilytica strains isolated from Mimosa pudica nodules againts the dust mite Tyrophagus putrescentiae.</title>
        <authorList>
            <person name="Wong-Villareal A."/>
            <person name="Cerqueda-Garcia D."/>
        </authorList>
    </citation>
    <scope>NUCLEOTIDE SEQUENCE</scope>
    <source>
        <strain evidence="3">UTS2</strain>
    </source>
</reference>
<name>A0ABU0VR74_9GAMM</name>
<dbReference type="InterPro" id="IPR020287">
    <property type="entry name" value="Tail_sheath_C"/>
</dbReference>
<dbReference type="Pfam" id="PF17482">
    <property type="entry name" value="Phage_sheath_1C"/>
    <property type="match status" value="1"/>
</dbReference>
<dbReference type="Gene3D" id="3.40.50.11780">
    <property type="match status" value="1"/>
</dbReference>
<dbReference type="EMBL" id="JAVCZN010000014">
    <property type="protein sequence ID" value="MDQ1863853.1"/>
    <property type="molecule type" value="Genomic_DNA"/>
</dbReference>
<keyword evidence="4" id="KW-1185">Reference proteome</keyword>
<comment type="similarity">
    <text evidence="1">Belongs to the myoviridae tail sheath protein family.</text>
</comment>
<evidence type="ECO:0000313" key="3">
    <source>
        <dbReference type="EMBL" id="MDQ1863853.1"/>
    </source>
</evidence>
<proteinExistence type="inferred from homology"/>
<dbReference type="InterPro" id="IPR052042">
    <property type="entry name" value="Tail_sheath_structural"/>
</dbReference>
<sequence>MSEAYAVPGVYVTESKGLSINIHSGETAVPVFVGIFNAKTPLAPDAPLACVRIESWLEFTAQFGSSDCLTVTLVDKKVHAVPYLGSYSVQMYFENGGGPCYILSVNDREKLNTDDIQASITSAISQCPDITLLCWCEFITPDIDKRVYTALAGLLGASSTSGGNRGTFLLTDAWVDGTAGQLPTQWTFKTPEVTETTQVAAYFPALMTGYTHDYASYVDSSVRITQFSEDQVKALASANVKDTAGKVVTAASIVSLSSLRALKSDQKVSAILKNVTDALSDGQNGVSSLTFQPIWLRASVAMAGVYARVDRERGVWKAPANVALSGVSGLQATGIHGRDVWMQPIRVDDALNATLVDAKVNALREFRGQGVQVWGARTQVAPSNKAWRYVPVRRLFNAVERDARAAMQTAVFEPNNAPTWESIRGALNNYLYALWRQGALQGDTPEQAYFVQVGLGTTMTQADIDNGNMVVKVGLAAVRPAEFIILELTQHVVPA</sequence>
<dbReference type="Proteomes" id="UP001177872">
    <property type="component" value="Unassembled WGS sequence"/>
</dbReference>
<evidence type="ECO:0000256" key="1">
    <source>
        <dbReference type="ARBA" id="ARBA00008005"/>
    </source>
</evidence>
<feature type="domain" description="Tail sheath protein C-terminal" evidence="2">
    <location>
        <begin position="383"/>
        <end position="488"/>
    </location>
</feature>
<evidence type="ECO:0000259" key="2">
    <source>
        <dbReference type="Pfam" id="PF17482"/>
    </source>
</evidence>
<dbReference type="RefSeq" id="WP_262943333.1">
    <property type="nucleotide sequence ID" value="NZ_JAIQCT010000054.1"/>
</dbReference>
<evidence type="ECO:0000313" key="4">
    <source>
        <dbReference type="Proteomes" id="UP001177872"/>
    </source>
</evidence>